<dbReference type="AlphaFoldDB" id="A0AAD8UZK9"/>
<feature type="compositionally biased region" description="Basic and acidic residues" evidence="1">
    <location>
        <begin position="18"/>
        <end position="28"/>
    </location>
</feature>
<name>A0AAD8UZK9_9PEZI</name>
<reference evidence="2" key="1">
    <citation type="submission" date="2021-06" db="EMBL/GenBank/DDBJ databases">
        <title>Comparative genomics, transcriptomics and evolutionary studies reveal genomic signatures of adaptation to plant cell wall in hemibiotrophic fungi.</title>
        <authorList>
            <consortium name="DOE Joint Genome Institute"/>
            <person name="Baroncelli R."/>
            <person name="Diaz J.F."/>
            <person name="Benocci T."/>
            <person name="Peng M."/>
            <person name="Battaglia E."/>
            <person name="Haridas S."/>
            <person name="Andreopoulos W."/>
            <person name="Labutti K."/>
            <person name="Pangilinan J."/>
            <person name="Floch G.L."/>
            <person name="Makela M.R."/>
            <person name="Henrissat B."/>
            <person name="Grigoriev I.V."/>
            <person name="Crouch J.A."/>
            <person name="De Vries R.P."/>
            <person name="Sukno S.A."/>
            <person name="Thon M.R."/>
        </authorList>
    </citation>
    <scope>NUCLEOTIDE SEQUENCE</scope>
    <source>
        <strain evidence="2">CBS 125086</strain>
    </source>
</reference>
<keyword evidence="3" id="KW-1185">Reference proteome</keyword>
<dbReference type="Proteomes" id="UP001230504">
    <property type="component" value="Unassembled WGS sequence"/>
</dbReference>
<organism evidence="2 3">
    <name type="scientific">Colletotrichum navitas</name>
    <dbReference type="NCBI Taxonomy" id="681940"/>
    <lineage>
        <taxon>Eukaryota</taxon>
        <taxon>Fungi</taxon>
        <taxon>Dikarya</taxon>
        <taxon>Ascomycota</taxon>
        <taxon>Pezizomycotina</taxon>
        <taxon>Sordariomycetes</taxon>
        <taxon>Hypocreomycetidae</taxon>
        <taxon>Glomerellales</taxon>
        <taxon>Glomerellaceae</taxon>
        <taxon>Colletotrichum</taxon>
        <taxon>Colletotrichum graminicola species complex</taxon>
    </lineage>
</organism>
<evidence type="ECO:0000313" key="2">
    <source>
        <dbReference type="EMBL" id="KAK1573762.1"/>
    </source>
</evidence>
<evidence type="ECO:0000313" key="3">
    <source>
        <dbReference type="Proteomes" id="UP001230504"/>
    </source>
</evidence>
<gene>
    <name evidence="2" type="ORF">LY79DRAFT_567864</name>
</gene>
<dbReference type="EMBL" id="JAHLJV010000086">
    <property type="protein sequence ID" value="KAK1573762.1"/>
    <property type="molecule type" value="Genomic_DNA"/>
</dbReference>
<comment type="caution">
    <text evidence="2">The sequence shown here is derived from an EMBL/GenBank/DDBJ whole genome shotgun (WGS) entry which is preliminary data.</text>
</comment>
<dbReference type="RefSeq" id="XP_060409347.1">
    <property type="nucleotide sequence ID" value="XM_060558925.1"/>
</dbReference>
<proteinExistence type="predicted"/>
<evidence type="ECO:0000256" key="1">
    <source>
        <dbReference type="SAM" id="MobiDB-lite"/>
    </source>
</evidence>
<protein>
    <submittedName>
        <fullName evidence="2">Uncharacterized protein</fullName>
    </submittedName>
</protein>
<accession>A0AAD8UZK9</accession>
<feature type="region of interest" description="Disordered" evidence="1">
    <location>
        <begin position="1"/>
        <end position="109"/>
    </location>
</feature>
<sequence length="167" mass="18740">MIRWGKPRATEPGNWAEMKPEVRGEKPDATGGNGAGEMSDDGQKRATRRAKGAERRGKLGPGRRKVDRRVQSSKTWHLRRPSHSIVMEGKQTGSRGKWREEEEERDEETRGWLRWAMRMSLVGWATCAGRIRAGTKTKHYVGGKEGTTATAMGSCSTSYTSPQVLRR</sequence>
<dbReference type="GeneID" id="85443165"/>